<dbReference type="InterPro" id="IPR025491">
    <property type="entry name" value="DUF4382"/>
</dbReference>
<dbReference type="InterPro" id="IPR043724">
    <property type="entry name" value="DUF5666"/>
</dbReference>
<evidence type="ECO:0000259" key="2">
    <source>
        <dbReference type="Pfam" id="PF18914"/>
    </source>
</evidence>
<feature type="domain" description="DUF4382" evidence="1">
    <location>
        <begin position="6"/>
        <end position="129"/>
    </location>
</feature>
<feature type="domain" description="DUF5666" evidence="2">
    <location>
        <begin position="161"/>
        <end position="229"/>
    </location>
</feature>
<feature type="domain" description="DUF5666" evidence="2">
    <location>
        <begin position="243"/>
        <end position="321"/>
    </location>
</feature>
<evidence type="ECO:0000259" key="1">
    <source>
        <dbReference type="Pfam" id="PF14321"/>
    </source>
</evidence>
<keyword evidence="4" id="KW-1185">Reference proteome</keyword>
<proteinExistence type="predicted"/>
<organism evidence="3 4">
    <name type="scientific">Fimbriimonas ginsengisoli Gsoil 348</name>
    <dbReference type="NCBI Taxonomy" id="661478"/>
    <lineage>
        <taxon>Bacteria</taxon>
        <taxon>Bacillati</taxon>
        <taxon>Armatimonadota</taxon>
        <taxon>Fimbriimonadia</taxon>
        <taxon>Fimbriimonadales</taxon>
        <taxon>Fimbriimonadaceae</taxon>
        <taxon>Fimbriimonas</taxon>
    </lineage>
</organism>
<dbReference type="EMBL" id="CP007139">
    <property type="protein sequence ID" value="AIE83790.1"/>
    <property type="molecule type" value="Genomic_DNA"/>
</dbReference>
<name>A0A068NLY1_FIMGI</name>
<dbReference type="Proteomes" id="UP000027982">
    <property type="component" value="Chromosome"/>
</dbReference>
<reference evidence="3 4" key="1">
    <citation type="journal article" date="2014" name="PLoS ONE">
        <title>The first complete genome sequence of the class fimbriimonadia in the phylum armatimonadetes.</title>
        <authorList>
            <person name="Hu Z.Y."/>
            <person name="Wang Y.Z."/>
            <person name="Im W.T."/>
            <person name="Wang S.Y."/>
            <person name="Zhao G.P."/>
            <person name="Zheng H.J."/>
            <person name="Quan Z.X."/>
        </authorList>
    </citation>
    <scope>NUCLEOTIDE SEQUENCE [LARGE SCALE GENOMIC DNA]</scope>
    <source>
        <strain evidence="3">Gsoil 348</strain>
    </source>
</reference>
<accession>A0A068NLY1</accession>
<protein>
    <submittedName>
        <fullName evidence="3">Uncharacterized protein</fullName>
    </submittedName>
</protein>
<dbReference type="STRING" id="661478.OP10G_0422"/>
<feature type="domain" description="DUF5666" evidence="2">
    <location>
        <begin position="339"/>
        <end position="409"/>
    </location>
</feature>
<sequence length="415" mass="43563">MGTDNVPVYITDAPGDYSHAWITVKQVDLIGKNGPVTVYQDATGQTIDLVTLAGTIKQQFALLGIANVPAERDRAIRITLDQNVTLVPTGSSTGTSYVFAGSSGGVKVFTVSTRGEGRKGVIADFDLSNWRIVGGQVVASAKGGDESKLGEGTHVRQHFRGSVASLAGTAPTLTFDLVHGHDKLHVSTTADTVFSNEDGSPNPTLQNGAEVMVEGTFAEGTFSVTATAIVIASSEHHEPVFARGLVLSVGGDSFTLSPQNVEGFHPASTEIHVFTPAGTMFLQDGVSMSSTDFYAALAAGSDVMVHGTYNAANNTLTASHVNLVSHHEGDHRHHLGVAGPISVLDSHAGTFDLTIQRWEGMEMHAGDVVHVVTNEHTRFDGVNLANLENGAVLQVAGDLDGTNLTATLVKNGHHE</sequence>
<evidence type="ECO:0000313" key="3">
    <source>
        <dbReference type="EMBL" id="AIE83790.1"/>
    </source>
</evidence>
<gene>
    <name evidence="3" type="ORF">OP10G_0422</name>
</gene>
<dbReference type="Pfam" id="PF18914">
    <property type="entry name" value="DUF5666"/>
    <property type="match status" value="3"/>
</dbReference>
<evidence type="ECO:0000313" key="4">
    <source>
        <dbReference type="Proteomes" id="UP000027982"/>
    </source>
</evidence>
<dbReference type="KEGG" id="fgi:OP10G_0422"/>
<dbReference type="HOGENOM" id="CLU_599563_0_0_0"/>
<dbReference type="Pfam" id="PF14321">
    <property type="entry name" value="DUF4382"/>
    <property type="match status" value="1"/>
</dbReference>
<dbReference type="AlphaFoldDB" id="A0A068NLY1"/>